<dbReference type="PANTHER" id="PTHR30012:SF0">
    <property type="entry name" value="TYPE II SECRETION SYSTEM PROTEIN F-RELATED"/>
    <property type="match status" value="1"/>
</dbReference>
<evidence type="ECO:0000256" key="5">
    <source>
        <dbReference type="ARBA" id="ARBA00022692"/>
    </source>
</evidence>
<comment type="subcellular location">
    <subcellularLocation>
        <location evidence="1">Cell inner membrane</location>
        <topology evidence="1">Multi-pass membrane protein</topology>
    </subcellularLocation>
</comment>
<evidence type="ECO:0000259" key="9">
    <source>
        <dbReference type="Pfam" id="PF00482"/>
    </source>
</evidence>
<dbReference type="EMBL" id="MFKV01000016">
    <property type="protein sequence ID" value="OGG50236.1"/>
    <property type="molecule type" value="Genomic_DNA"/>
</dbReference>
<keyword evidence="6 8" id="KW-1133">Transmembrane helix</keyword>
<dbReference type="PRINTS" id="PR00812">
    <property type="entry name" value="BCTERIALGSPF"/>
</dbReference>
<evidence type="ECO:0000256" key="7">
    <source>
        <dbReference type="ARBA" id="ARBA00023136"/>
    </source>
</evidence>
<evidence type="ECO:0000256" key="8">
    <source>
        <dbReference type="SAM" id="Phobius"/>
    </source>
</evidence>
<dbReference type="InterPro" id="IPR018076">
    <property type="entry name" value="T2SS_GspF_dom"/>
</dbReference>
<evidence type="ECO:0000256" key="2">
    <source>
        <dbReference type="ARBA" id="ARBA00005745"/>
    </source>
</evidence>
<feature type="domain" description="Type II secretion system protein GspF" evidence="9">
    <location>
        <begin position="275"/>
        <end position="397"/>
    </location>
</feature>
<dbReference type="Proteomes" id="UP000178370">
    <property type="component" value="Unassembled WGS sequence"/>
</dbReference>
<evidence type="ECO:0000256" key="1">
    <source>
        <dbReference type="ARBA" id="ARBA00004429"/>
    </source>
</evidence>
<dbReference type="PANTHER" id="PTHR30012">
    <property type="entry name" value="GENERAL SECRETION PATHWAY PROTEIN"/>
    <property type="match status" value="1"/>
</dbReference>
<dbReference type="Gene3D" id="1.20.81.30">
    <property type="entry name" value="Type II secretion system (T2SS), domain F"/>
    <property type="match status" value="2"/>
</dbReference>
<dbReference type="FunFam" id="1.20.81.30:FF:000001">
    <property type="entry name" value="Type II secretion system protein F"/>
    <property type="match status" value="2"/>
</dbReference>
<dbReference type="STRING" id="1798482.A2763_04640"/>
<sequence length="405" mass="44282">MSRFTYTAEKADGEVYKGLAEAADRFELYGIVRQEGGKLISVEETSSKNWMSMAYWNSLLSHISEYEKILMARNLGAMLSAGLALARALSVLERQTKNAKMSAVVSEIASDVRRGETLHAALAKFPKVFPKLFVAMVRAGEEGGDLAASLQVVSDQMERMYSLKKKIRGALIYPVVILIAIFGIGALMMIYVVPTLAQTFAEMDAELPTSTQIIIGISNFLVEYTVVAFGLVIGSGVAFYFAAHTAVGKRGLDFLFLRLPLIGPMVREVNAARTSRTLASLLSSGVDVITSIDIVREVVQNSDFQEVLKDASKGVAGGESLSKAFVRREDLYPAFVGEMMAVGEETGQVAEMLKRLALFYEEEVDRKTKDLSTIIEPFLMIIIGAAVGFFAVSMITPIYQLSENI</sequence>
<feature type="domain" description="Type II secretion system protein GspF" evidence="9">
    <location>
        <begin position="72"/>
        <end position="194"/>
    </location>
</feature>
<evidence type="ECO:0000256" key="3">
    <source>
        <dbReference type="ARBA" id="ARBA00022475"/>
    </source>
</evidence>
<evidence type="ECO:0000256" key="6">
    <source>
        <dbReference type="ARBA" id="ARBA00022989"/>
    </source>
</evidence>
<dbReference type="AlphaFoldDB" id="A0A1F6CLY4"/>
<gene>
    <name evidence="10" type="ORF">A2763_04640</name>
</gene>
<evidence type="ECO:0000256" key="4">
    <source>
        <dbReference type="ARBA" id="ARBA00022519"/>
    </source>
</evidence>
<protein>
    <recommendedName>
        <fullName evidence="9">Type II secretion system protein GspF domain-containing protein</fullName>
    </recommendedName>
</protein>
<organism evidence="10 11">
    <name type="scientific">Candidatus Kaiserbacteria bacterium RIFCSPHIGHO2_01_FULL_54_36</name>
    <dbReference type="NCBI Taxonomy" id="1798482"/>
    <lineage>
        <taxon>Bacteria</taxon>
        <taxon>Candidatus Kaiseribacteriota</taxon>
    </lineage>
</organism>
<feature type="transmembrane region" description="Helical" evidence="8">
    <location>
        <begin position="378"/>
        <end position="399"/>
    </location>
</feature>
<comment type="similarity">
    <text evidence="2">Belongs to the GSP F family.</text>
</comment>
<keyword evidence="5 8" id="KW-0812">Transmembrane</keyword>
<dbReference type="GO" id="GO:0005886">
    <property type="term" value="C:plasma membrane"/>
    <property type="evidence" value="ECO:0007669"/>
    <property type="project" value="UniProtKB-SubCell"/>
</dbReference>
<feature type="transmembrane region" description="Helical" evidence="8">
    <location>
        <begin position="170"/>
        <end position="193"/>
    </location>
</feature>
<feature type="transmembrane region" description="Helical" evidence="8">
    <location>
        <begin position="213"/>
        <end position="242"/>
    </location>
</feature>
<evidence type="ECO:0000313" key="10">
    <source>
        <dbReference type="EMBL" id="OGG50236.1"/>
    </source>
</evidence>
<dbReference type="InterPro" id="IPR042094">
    <property type="entry name" value="T2SS_GspF_sf"/>
</dbReference>
<keyword evidence="4" id="KW-0997">Cell inner membrane</keyword>
<accession>A0A1F6CLY4</accession>
<dbReference type="InterPro" id="IPR003004">
    <property type="entry name" value="GspF/PilC"/>
</dbReference>
<proteinExistence type="inferred from homology"/>
<name>A0A1F6CLY4_9BACT</name>
<keyword evidence="7 8" id="KW-0472">Membrane</keyword>
<keyword evidence="3" id="KW-1003">Cell membrane</keyword>
<dbReference type="Pfam" id="PF00482">
    <property type="entry name" value="T2SSF"/>
    <property type="match status" value="2"/>
</dbReference>
<evidence type="ECO:0000313" key="11">
    <source>
        <dbReference type="Proteomes" id="UP000178370"/>
    </source>
</evidence>
<comment type="caution">
    <text evidence="10">The sequence shown here is derived from an EMBL/GenBank/DDBJ whole genome shotgun (WGS) entry which is preliminary data.</text>
</comment>
<reference evidence="10 11" key="1">
    <citation type="journal article" date="2016" name="Nat. Commun.">
        <title>Thousands of microbial genomes shed light on interconnected biogeochemical processes in an aquifer system.</title>
        <authorList>
            <person name="Anantharaman K."/>
            <person name="Brown C.T."/>
            <person name="Hug L.A."/>
            <person name="Sharon I."/>
            <person name="Castelle C.J."/>
            <person name="Probst A.J."/>
            <person name="Thomas B.C."/>
            <person name="Singh A."/>
            <person name="Wilkins M.J."/>
            <person name="Karaoz U."/>
            <person name="Brodie E.L."/>
            <person name="Williams K.H."/>
            <person name="Hubbard S.S."/>
            <person name="Banfield J.F."/>
        </authorList>
    </citation>
    <scope>NUCLEOTIDE SEQUENCE [LARGE SCALE GENOMIC DNA]</scope>
</reference>